<reference evidence="2 3" key="1">
    <citation type="submission" date="2007-01" db="EMBL/GenBank/DDBJ databases">
        <title>Complete sequence of Psychromonas ingrahamii 37.</title>
        <authorList>
            <consortium name="US DOE Joint Genome Institute"/>
            <person name="Copeland A."/>
            <person name="Lucas S."/>
            <person name="Lapidus A."/>
            <person name="Barry K."/>
            <person name="Detter J.C."/>
            <person name="Glavina del Rio T."/>
            <person name="Hammon N."/>
            <person name="Israni S."/>
            <person name="Dalin E."/>
            <person name="Tice H."/>
            <person name="Pitluck S."/>
            <person name="Thompson L.S."/>
            <person name="Brettin T."/>
            <person name="Bruce D."/>
            <person name="Han C."/>
            <person name="Tapia R."/>
            <person name="Schmutz J."/>
            <person name="Larimer F."/>
            <person name="Land M."/>
            <person name="Hauser L."/>
            <person name="Kyrpides N."/>
            <person name="Ivanova N."/>
            <person name="Staley J."/>
            <person name="Richardson P."/>
        </authorList>
    </citation>
    <scope>NUCLEOTIDE SEQUENCE [LARGE SCALE GENOMIC DNA]</scope>
    <source>
        <strain evidence="2 3">37</strain>
    </source>
</reference>
<dbReference type="InterPro" id="IPR002901">
    <property type="entry name" value="MGlyc_endo_b_GlcNAc-like_dom"/>
</dbReference>
<dbReference type="PROSITE" id="PS51257">
    <property type="entry name" value="PROKAR_LIPOPROTEIN"/>
    <property type="match status" value="1"/>
</dbReference>
<accession>A1SSS2</accession>
<proteinExistence type="predicted"/>
<dbReference type="CAZy" id="GH73">
    <property type="family name" value="Glycoside Hydrolase Family 73"/>
</dbReference>
<name>A1SSS2_PSYIN</name>
<dbReference type="OrthoDB" id="9788155at2"/>
<dbReference type="Gene3D" id="1.10.530.10">
    <property type="match status" value="1"/>
</dbReference>
<dbReference type="AlphaFoldDB" id="A1SSS2"/>
<dbReference type="Pfam" id="PF01832">
    <property type="entry name" value="Glucosaminidase"/>
    <property type="match status" value="1"/>
</dbReference>
<dbReference type="GO" id="GO:0004040">
    <property type="term" value="F:amidase activity"/>
    <property type="evidence" value="ECO:0007669"/>
    <property type="project" value="InterPro"/>
</dbReference>
<dbReference type="RefSeq" id="WP_011769096.1">
    <property type="nucleotide sequence ID" value="NC_008709.1"/>
</dbReference>
<dbReference type="EMBL" id="CP000510">
    <property type="protein sequence ID" value="ABM02537.1"/>
    <property type="molecule type" value="Genomic_DNA"/>
</dbReference>
<evidence type="ECO:0000313" key="2">
    <source>
        <dbReference type="EMBL" id="ABM02537.1"/>
    </source>
</evidence>
<evidence type="ECO:0000313" key="3">
    <source>
        <dbReference type="Proteomes" id="UP000000639"/>
    </source>
</evidence>
<dbReference type="InterPro" id="IPR053195">
    <property type="entry name" value="Bax-like"/>
</dbReference>
<dbReference type="KEGG" id="pin:Ping_0684"/>
<feature type="domain" description="Mannosyl-glycoprotein endo-beta-N-acetylglucosamidase-like" evidence="1">
    <location>
        <begin position="169"/>
        <end position="298"/>
    </location>
</feature>
<dbReference type="eggNOG" id="COG2992">
    <property type="taxonomic scope" value="Bacteria"/>
</dbReference>
<keyword evidence="3" id="KW-1185">Reference proteome</keyword>
<evidence type="ECO:0000259" key="1">
    <source>
        <dbReference type="Pfam" id="PF01832"/>
    </source>
</evidence>
<dbReference type="HOGENOM" id="CLU_061344_0_0_6"/>
<protein>
    <submittedName>
        <fullName evidence="2">Mannosyl-glycoprotein endo-beta-N-acetylglucosamidase</fullName>
    </submittedName>
</protein>
<dbReference type="STRING" id="357804.Ping_0684"/>
<sequence length="320" mass="36827">MKKHFYRITCVLAFAITLIISGCSTQKKPLIIPKIKTPNPIVNIKQVPEGPLEISIVSLQELDKLFDKYQYSSENWENGKWELPRITFEKVTDNWQKNSQKLPVETKKSFFFRLMAPLILMANENILGEREIVKYDSLNSPELKKVALKYRLIKNKKNRITATMRNMLLNKVDILPPSLALAQAAEESGWGTSRFAKEGNAFFGQWDFSGNGMKPKRQRKALGNYGVARFDSPLASVEGYMLNINTNNAYKKLRRVRAQLRDKNQKITGLKLVGTLNKYSERGQAYTEGLRKMIRYNKLQFIDNSYLADNRLIHLISGQE</sequence>
<dbReference type="PANTHER" id="PTHR40572:SF1">
    <property type="entry name" value="PROTEIN BAX"/>
    <property type="match status" value="1"/>
</dbReference>
<gene>
    <name evidence="2" type="ordered locus">Ping_0684</name>
</gene>
<dbReference type="Proteomes" id="UP000000639">
    <property type="component" value="Chromosome"/>
</dbReference>
<organism evidence="2 3">
    <name type="scientific">Psychromonas ingrahamii (strain DSM 17664 / CCUG 51855 / 37)</name>
    <dbReference type="NCBI Taxonomy" id="357804"/>
    <lineage>
        <taxon>Bacteria</taxon>
        <taxon>Pseudomonadati</taxon>
        <taxon>Pseudomonadota</taxon>
        <taxon>Gammaproteobacteria</taxon>
        <taxon>Alteromonadales</taxon>
        <taxon>Psychromonadaceae</taxon>
        <taxon>Psychromonas</taxon>
    </lineage>
</organism>
<dbReference type="PANTHER" id="PTHR40572">
    <property type="entry name" value="PROTEIN BAX"/>
    <property type="match status" value="1"/>
</dbReference>